<reference evidence="2 3" key="1">
    <citation type="journal article" date="2020" name="Cell Host Microbe">
        <title>Functional and Genomic Variation between Human-Derived Isolates of Lachnospiraceae Reveals Inter- and Intra-Species Diversity.</title>
        <authorList>
            <person name="Sorbara M.T."/>
            <person name="Littmann E.R."/>
            <person name="Fontana E."/>
            <person name="Moody T.U."/>
            <person name="Kohout C.E."/>
            <person name="Gjonbalaj M."/>
            <person name="Eaton V."/>
            <person name="Seok R."/>
            <person name="Leiner I.M."/>
            <person name="Pamer E.G."/>
        </authorList>
    </citation>
    <scope>NUCLEOTIDE SEQUENCE [LARGE SCALE GENOMIC DNA]</scope>
    <source>
        <strain evidence="2 3">MSK.1.17</strain>
    </source>
</reference>
<accession>A0ABX2HSU3</accession>
<proteinExistence type="predicted"/>
<protein>
    <recommendedName>
        <fullName evidence="4">BppU N-terminal domain-containing protein</fullName>
    </recommendedName>
</protein>
<feature type="compositionally biased region" description="Low complexity" evidence="1">
    <location>
        <begin position="242"/>
        <end position="254"/>
    </location>
</feature>
<feature type="region of interest" description="Disordered" evidence="1">
    <location>
        <begin position="145"/>
        <end position="171"/>
    </location>
</feature>
<evidence type="ECO:0000313" key="3">
    <source>
        <dbReference type="Proteomes" id="UP000669239"/>
    </source>
</evidence>
<comment type="caution">
    <text evidence="2">The sequence shown here is derived from an EMBL/GenBank/DDBJ whole genome shotgun (WGS) entry which is preliminary data.</text>
</comment>
<feature type="compositionally biased region" description="Basic and acidic residues" evidence="1">
    <location>
        <begin position="255"/>
        <end position="269"/>
    </location>
</feature>
<gene>
    <name evidence="2" type="ORF">G5B36_28460</name>
</gene>
<feature type="region of interest" description="Disordered" evidence="1">
    <location>
        <begin position="191"/>
        <end position="321"/>
    </location>
</feature>
<dbReference type="RefSeq" id="WP_165643217.1">
    <property type="nucleotide sequence ID" value="NZ_JAAITT010000082.1"/>
</dbReference>
<feature type="compositionally biased region" description="Basic and acidic residues" evidence="1">
    <location>
        <begin position="283"/>
        <end position="297"/>
    </location>
</feature>
<feature type="non-terminal residue" evidence="2">
    <location>
        <position position="485"/>
    </location>
</feature>
<evidence type="ECO:0000256" key="1">
    <source>
        <dbReference type="SAM" id="MobiDB-lite"/>
    </source>
</evidence>
<feature type="compositionally biased region" description="Basic and acidic residues" evidence="1">
    <location>
        <begin position="227"/>
        <end position="241"/>
    </location>
</feature>
<feature type="compositionally biased region" description="Low complexity" evidence="1">
    <location>
        <begin position="214"/>
        <end position="226"/>
    </location>
</feature>
<feature type="compositionally biased region" description="Low complexity" evidence="1">
    <location>
        <begin position="270"/>
        <end position="282"/>
    </location>
</feature>
<keyword evidence="3" id="KW-1185">Reference proteome</keyword>
<name>A0ABX2HSU3_9FIRM</name>
<evidence type="ECO:0008006" key="4">
    <source>
        <dbReference type="Google" id="ProtNLM"/>
    </source>
</evidence>
<dbReference type="EMBL" id="JAAITT010000082">
    <property type="protein sequence ID" value="NSJ52576.1"/>
    <property type="molecule type" value="Genomic_DNA"/>
</dbReference>
<sequence length="485" mass="51012">MITVVGRKLIIPETDKQIGTTYDNNSEVRHIRINRITTGGVDLSNLRFKLDLEYADTTTDTCLLAVEVQDEYVLLTWTIPAACLTHKGTVWIAIRAYDENGTVKWATNRGAVYVGHTIFDGEAYSGHLAEFEQLEERITQKIEILDTNESERQTAEEQREANEERRINNEAEWQRQAEAAINTANETLREAQEQAGIATQKATESTQKAKEASDSATAAAGSAATASEKEATATQKAKEASDSATAAAGSAATASEKEATATQKAKEASDSATAAAGSAATASEKEATATQKAKEASDSATAAAGSASISSEKAATATQKAGEAEASATAAARSAEQAEQAAGCDGTAKSISATDTNGIGSTTVQGQLDALTAPVFDDTGVVADITGFQIFLDKLTSGMKIRDFFRNLKAGLKFVLHTGQLVNNGLCNEPGKYPLDAAYGRTLLEMIGNTADLPGGAADIVSAIVTQNSNLSDKTNTSDFNNLKN</sequence>
<organism evidence="2 3">
    <name type="scientific">Enterocloster aldenensis</name>
    <dbReference type="NCBI Taxonomy" id="358742"/>
    <lineage>
        <taxon>Bacteria</taxon>
        <taxon>Bacillati</taxon>
        <taxon>Bacillota</taxon>
        <taxon>Clostridia</taxon>
        <taxon>Lachnospirales</taxon>
        <taxon>Lachnospiraceae</taxon>
        <taxon>Enterocloster</taxon>
    </lineage>
</organism>
<evidence type="ECO:0000313" key="2">
    <source>
        <dbReference type="EMBL" id="NSJ52576.1"/>
    </source>
</evidence>
<feature type="compositionally biased region" description="Low complexity" evidence="1">
    <location>
        <begin position="298"/>
        <end position="315"/>
    </location>
</feature>
<dbReference type="Proteomes" id="UP000669239">
    <property type="component" value="Unassembled WGS sequence"/>
</dbReference>